<gene>
    <name evidence="1" type="ORF">DPMN_105097</name>
</gene>
<name>A0A9D4H8Y2_DREPO</name>
<sequence length="57" mass="6782">MKGESKVLPEVGMYRNMEVRIFQIQRHPPVQGFDGVLYEGRSLHFESWFEKVQGEHF</sequence>
<evidence type="ECO:0000313" key="2">
    <source>
        <dbReference type="Proteomes" id="UP000828390"/>
    </source>
</evidence>
<dbReference type="EMBL" id="JAIWYP010000004">
    <property type="protein sequence ID" value="KAH3831826.1"/>
    <property type="molecule type" value="Genomic_DNA"/>
</dbReference>
<accession>A0A9D4H8Y2</accession>
<dbReference type="AlphaFoldDB" id="A0A9D4H8Y2"/>
<dbReference type="Proteomes" id="UP000828390">
    <property type="component" value="Unassembled WGS sequence"/>
</dbReference>
<reference evidence="1" key="1">
    <citation type="journal article" date="2019" name="bioRxiv">
        <title>The Genome of the Zebra Mussel, Dreissena polymorpha: A Resource for Invasive Species Research.</title>
        <authorList>
            <person name="McCartney M.A."/>
            <person name="Auch B."/>
            <person name="Kono T."/>
            <person name="Mallez S."/>
            <person name="Zhang Y."/>
            <person name="Obille A."/>
            <person name="Becker A."/>
            <person name="Abrahante J.E."/>
            <person name="Garbe J."/>
            <person name="Badalamenti J.P."/>
            <person name="Herman A."/>
            <person name="Mangelson H."/>
            <person name="Liachko I."/>
            <person name="Sullivan S."/>
            <person name="Sone E.D."/>
            <person name="Koren S."/>
            <person name="Silverstein K.A.T."/>
            <person name="Beckman K.B."/>
            <person name="Gohl D.M."/>
        </authorList>
    </citation>
    <scope>NUCLEOTIDE SEQUENCE</scope>
    <source>
        <strain evidence="1">Duluth1</strain>
        <tissue evidence="1">Whole animal</tissue>
    </source>
</reference>
<comment type="caution">
    <text evidence="1">The sequence shown here is derived from an EMBL/GenBank/DDBJ whole genome shotgun (WGS) entry which is preliminary data.</text>
</comment>
<keyword evidence="2" id="KW-1185">Reference proteome</keyword>
<proteinExistence type="predicted"/>
<reference evidence="1" key="2">
    <citation type="submission" date="2020-11" db="EMBL/GenBank/DDBJ databases">
        <authorList>
            <person name="McCartney M.A."/>
            <person name="Auch B."/>
            <person name="Kono T."/>
            <person name="Mallez S."/>
            <person name="Becker A."/>
            <person name="Gohl D.M."/>
            <person name="Silverstein K.A.T."/>
            <person name="Koren S."/>
            <person name="Bechman K.B."/>
            <person name="Herman A."/>
            <person name="Abrahante J.E."/>
            <person name="Garbe J."/>
        </authorList>
    </citation>
    <scope>NUCLEOTIDE SEQUENCE</scope>
    <source>
        <strain evidence="1">Duluth1</strain>
        <tissue evidence="1">Whole animal</tissue>
    </source>
</reference>
<evidence type="ECO:0000313" key="1">
    <source>
        <dbReference type="EMBL" id="KAH3831826.1"/>
    </source>
</evidence>
<organism evidence="1 2">
    <name type="scientific">Dreissena polymorpha</name>
    <name type="common">Zebra mussel</name>
    <name type="synonym">Mytilus polymorpha</name>
    <dbReference type="NCBI Taxonomy" id="45954"/>
    <lineage>
        <taxon>Eukaryota</taxon>
        <taxon>Metazoa</taxon>
        <taxon>Spiralia</taxon>
        <taxon>Lophotrochozoa</taxon>
        <taxon>Mollusca</taxon>
        <taxon>Bivalvia</taxon>
        <taxon>Autobranchia</taxon>
        <taxon>Heteroconchia</taxon>
        <taxon>Euheterodonta</taxon>
        <taxon>Imparidentia</taxon>
        <taxon>Neoheterodontei</taxon>
        <taxon>Myida</taxon>
        <taxon>Dreissenoidea</taxon>
        <taxon>Dreissenidae</taxon>
        <taxon>Dreissena</taxon>
    </lineage>
</organism>
<protein>
    <submittedName>
        <fullName evidence="1">Uncharacterized protein</fullName>
    </submittedName>
</protein>